<evidence type="ECO:0000256" key="1">
    <source>
        <dbReference type="ARBA" id="ARBA00004240"/>
    </source>
</evidence>
<dbReference type="Gene3D" id="2.60.40.1180">
    <property type="entry name" value="Golgi alpha-mannosidase II"/>
    <property type="match status" value="2"/>
</dbReference>
<dbReference type="InterPro" id="IPR025887">
    <property type="entry name" value="Glyco_hydro_31_N_dom"/>
</dbReference>
<feature type="compositionally biased region" description="Low complexity" evidence="11">
    <location>
        <begin position="222"/>
        <end position="242"/>
    </location>
</feature>
<sequence length="1000" mass="108333">MAVLLALALALARGAAGFDAHKMKKCEDNSFCRRHRAFAAEEGKSPEARGGAYAADGSTFELDAEGARVVVASATHKVPLELCVSALPGGLTARVRLRELEPLRRRFEPPYVLLDAARETTPLTVVREEAGGVTLALGAGPRAGQLRLDFSPLRLRFFAPVDGGAPGDLVEVASFNARGLLEFEHYRSRAEGRAEGKAEDKAETPAAADGGAADSDADADADAGASAPDAAVAAAAAPANDGSTDDSWATDLVWEESFQTHRDSRPFGPAAIGLDWTLPGFEHVYGLPERAAPLNLKNTRGDGGYAEPYRLYNLDVFEYVTDSPFGLYGAVPLVLAHGAAAGKRARNVGIFWPNPSEMYVDVLRASTAPAPMSVDASGAPASGGTAPAVQTHWVAESGALDVFVLLGPSAKAVSRQYATLTGGTQLPPLFALGYHQCRWNYNDQDDILALDKKFEELDFPYDVLWLDIEYTDGKRYFTWDERKFPKPVAMLDALASRGHKMVLILDPHIKADDAYHVFSEAKKAGHFVRTAQNATFDGWCWPGTSSYLDFLLPEVRGYWASKLQLASFSQSTHSAHVWNDMNEPSVFNGPEVTMHKDCLHAHGTVEHRELHNMYGHLHAMATHAGLIEREALGPTGKERGRTFILTRSFFAGSQRYTAVWTGDNMAKWDHLQASVPMLLTLSLSGIAFCGADVGGFFYNPDVELLVRWYQVGAYQPFFRAHAHIETKRREPWLFGEPHLSHMREAVRERYRLLPYIYTLAAEAALDGVPMMRPLWYEFEEDAPTFAQEDVFLLGGALLVAPVVSPAQTSVTVRLPGGAEQRWYNAQTLALVGVGGSTLALPAPAEHIPVLYRGGAVVPRRERLRRAASQMRYDPFTILVAPDNDGGAAGEVYLDDGETHAYEDGHFAWRSLSYAKGALACAEHAGRPRGRAGAPTGGEALVERVVLLGVPKAPARVTVALAGGAAPRELGFTHDPVGQVLVVRKPGVPIGADWLLSVATL</sequence>
<dbReference type="InterPro" id="IPR017853">
    <property type="entry name" value="GH"/>
</dbReference>
<comment type="caution">
    <text evidence="16">The sequence shown here is derived from an EMBL/GenBank/DDBJ whole genome shotgun (WGS) entry which is preliminary data.</text>
</comment>
<dbReference type="FunFam" id="3.20.20.80:FF:000039">
    <property type="entry name" value="Glucosidase, alpha neutral C"/>
    <property type="match status" value="1"/>
</dbReference>
<comment type="pathway">
    <text evidence="2">Glycan metabolism; N-glycan metabolism.</text>
</comment>
<evidence type="ECO:0000256" key="12">
    <source>
        <dbReference type="SAM" id="SignalP"/>
    </source>
</evidence>
<evidence type="ECO:0000259" key="14">
    <source>
        <dbReference type="Pfam" id="PF13802"/>
    </source>
</evidence>
<dbReference type="GO" id="GO:0005975">
    <property type="term" value="P:carbohydrate metabolic process"/>
    <property type="evidence" value="ECO:0007669"/>
    <property type="project" value="InterPro"/>
</dbReference>
<dbReference type="PANTHER" id="PTHR22762:SF54">
    <property type="entry name" value="BCDNA.GH04962"/>
    <property type="match status" value="1"/>
</dbReference>
<evidence type="ECO:0000256" key="11">
    <source>
        <dbReference type="SAM" id="MobiDB-lite"/>
    </source>
</evidence>
<gene>
    <name evidence="16" type="ORF">KFE25_011422</name>
</gene>
<feature type="domain" description="Glycosyl hydrolase family 31 C-terminal" evidence="15">
    <location>
        <begin position="767"/>
        <end position="857"/>
    </location>
</feature>
<evidence type="ECO:0000256" key="3">
    <source>
        <dbReference type="ARBA" id="ARBA00007806"/>
    </source>
</evidence>
<dbReference type="SUPFAM" id="SSF51445">
    <property type="entry name" value="(Trans)glycosidases"/>
    <property type="match status" value="1"/>
</dbReference>
<keyword evidence="6" id="KW-0256">Endoplasmic reticulum</keyword>
<dbReference type="Proteomes" id="UP000751190">
    <property type="component" value="Unassembled WGS sequence"/>
</dbReference>
<dbReference type="InterPro" id="IPR030459">
    <property type="entry name" value="Glyco_hydro_31_CS"/>
</dbReference>
<feature type="domain" description="Glycoside hydrolase family 31 TIM barrel" evidence="13">
    <location>
        <begin position="425"/>
        <end position="759"/>
    </location>
</feature>
<comment type="similarity">
    <text evidence="3 10">Belongs to the glycosyl hydrolase 31 family.</text>
</comment>
<evidence type="ECO:0000256" key="7">
    <source>
        <dbReference type="ARBA" id="ARBA00023180"/>
    </source>
</evidence>
<feature type="chain" id="PRO_5035168721" description="Glucosidase II subunit alpha" evidence="12">
    <location>
        <begin position="18"/>
        <end position="1000"/>
    </location>
</feature>
<evidence type="ECO:0000313" key="17">
    <source>
        <dbReference type="Proteomes" id="UP000751190"/>
    </source>
</evidence>
<feature type="compositionally biased region" description="Low complexity" evidence="11">
    <location>
        <begin position="205"/>
        <end position="214"/>
    </location>
</feature>
<evidence type="ECO:0000256" key="6">
    <source>
        <dbReference type="ARBA" id="ARBA00022824"/>
    </source>
</evidence>
<proteinExistence type="inferred from homology"/>
<evidence type="ECO:0000259" key="13">
    <source>
        <dbReference type="Pfam" id="PF01055"/>
    </source>
</evidence>
<dbReference type="GO" id="GO:0030246">
    <property type="term" value="F:carbohydrate binding"/>
    <property type="evidence" value="ECO:0007669"/>
    <property type="project" value="InterPro"/>
</dbReference>
<organism evidence="16 17">
    <name type="scientific">Diacronema lutheri</name>
    <name type="common">Unicellular marine alga</name>
    <name type="synonym">Monochrysis lutheri</name>
    <dbReference type="NCBI Taxonomy" id="2081491"/>
    <lineage>
        <taxon>Eukaryota</taxon>
        <taxon>Haptista</taxon>
        <taxon>Haptophyta</taxon>
        <taxon>Pavlovophyceae</taxon>
        <taxon>Pavlovales</taxon>
        <taxon>Pavlovaceae</taxon>
        <taxon>Diacronema</taxon>
    </lineage>
</organism>
<protein>
    <recommendedName>
        <fullName evidence="9">Glucosidase II subunit alpha</fullName>
    </recommendedName>
</protein>
<dbReference type="AlphaFoldDB" id="A0A8J5XBS8"/>
<keyword evidence="4 12" id="KW-0732">Signal</keyword>
<feature type="compositionally biased region" description="Basic and acidic residues" evidence="11">
    <location>
        <begin position="191"/>
        <end position="203"/>
    </location>
</feature>
<evidence type="ECO:0000256" key="4">
    <source>
        <dbReference type="ARBA" id="ARBA00022729"/>
    </source>
</evidence>
<name>A0A8J5XBS8_DIALT</name>
<dbReference type="OrthoDB" id="3237269at2759"/>
<feature type="signal peptide" evidence="12">
    <location>
        <begin position="1"/>
        <end position="17"/>
    </location>
</feature>
<evidence type="ECO:0000256" key="2">
    <source>
        <dbReference type="ARBA" id="ARBA00004833"/>
    </source>
</evidence>
<dbReference type="Gene3D" id="3.20.20.80">
    <property type="entry name" value="Glycosidases"/>
    <property type="match status" value="1"/>
</dbReference>
<dbReference type="GO" id="GO:0005783">
    <property type="term" value="C:endoplasmic reticulum"/>
    <property type="evidence" value="ECO:0007669"/>
    <property type="project" value="UniProtKB-SubCell"/>
</dbReference>
<dbReference type="InterPro" id="IPR048395">
    <property type="entry name" value="Glyco_hydro_31_C"/>
</dbReference>
<dbReference type="Gene3D" id="2.60.40.1760">
    <property type="entry name" value="glycosyl hydrolase (family 31)"/>
    <property type="match status" value="1"/>
</dbReference>
<dbReference type="GO" id="GO:0006491">
    <property type="term" value="P:N-glycan processing"/>
    <property type="evidence" value="ECO:0007669"/>
    <property type="project" value="TreeGrafter"/>
</dbReference>
<evidence type="ECO:0000313" key="16">
    <source>
        <dbReference type="EMBL" id="KAG8460647.1"/>
    </source>
</evidence>
<evidence type="ECO:0000259" key="15">
    <source>
        <dbReference type="Pfam" id="PF21365"/>
    </source>
</evidence>
<dbReference type="InterPro" id="IPR011013">
    <property type="entry name" value="Gal_mutarotase_sf_dom"/>
</dbReference>
<dbReference type="SUPFAM" id="SSF51011">
    <property type="entry name" value="Glycosyl hydrolase domain"/>
    <property type="match status" value="1"/>
</dbReference>
<keyword evidence="7" id="KW-0325">Glycoprotein</keyword>
<dbReference type="InterPro" id="IPR013780">
    <property type="entry name" value="Glyco_hydro_b"/>
</dbReference>
<evidence type="ECO:0000256" key="10">
    <source>
        <dbReference type="RuleBase" id="RU361185"/>
    </source>
</evidence>
<dbReference type="PROSITE" id="PS00707">
    <property type="entry name" value="GLYCOSYL_HYDROL_F31_2"/>
    <property type="match status" value="1"/>
</dbReference>
<evidence type="ECO:0000256" key="9">
    <source>
        <dbReference type="ARBA" id="ARBA00042895"/>
    </source>
</evidence>
<dbReference type="OMA" id="TVHQPLW"/>
<dbReference type="GO" id="GO:0090599">
    <property type="term" value="F:alpha-glucosidase activity"/>
    <property type="evidence" value="ECO:0007669"/>
    <property type="project" value="TreeGrafter"/>
</dbReference>
<reference evidence="16" key="1">
    <citation type="submission" date="2021-05" db="EMBL/GenBank/DDBJ databases">
        <title>The genome of the haptophyte Pavlova lutheri (Diacronema luteri, Pavlovales) - a model for lipid biosynthesis in eukaryotic algae.</title>
        <authorList>
            <person name="Hulatt C.J."/>
            <person name="Posewitz M.C."/>
        </authorList>
    </citation>
    <scope>NUCLEOTIDE SEQUENCE</scope>
    <source>
        <strain evidence="16">NIVA-4/92</strain>
    </source>
</reference>
<dbReference type="Pfam" id="PF13802">
    <property type="entry name" value="Gal_mutarotas_2"/>
    <property type="match status" value="1"/>
</dbReference>
<keyword evidence="17" id="KW-1185">Reference proteome</keyword>
<keyword evidence="8 10" id="KW-0326">Glycosidase</keyword>
<feature type="domain" description="Glycoside hydrolase family 31 N-terminal" evidence="14">
    <location>
        <begin position="95"/>
        <end position="361"/>
    </location>
</feature>
<dbReference type="Pfam" id="PF21365">
    <property type="entry name" value="Glyco_hydro_31_3rd"/>
    <property type="match status" value="1"/>
</dbReference>
<dbReference type="InterPro" id="IPR000322">
    <property type="entry name" value="Glyco_hydro_31_TIM"/>
</dbReference>
<dbReference type="CDD" id="cd14752">
    <property type="entry name" value="GH31_N"/>
    <property type="match status" value="1"/>
</dbReference>
<evidence type="ECO:0000256" key="8">
    <source>
        <dbReference type="ARBA" id="ARBA00023295"/>
    </source>
</evidence>
<dbReference type="EMBL" id="JAGTXO010000031">
    <property type="protein sequence ID" value="KAG8460647.1"/>
    <property type="molecule type" value="Genomic_DNA"/>
</dbReference>
<comment type="subcellular location">
    <subcellularLocation>
        <location evidence="1">Endoplasmic reticulum</location>
    </subcellularLocation>
</comment>
<feature type="region of interest" description="Disordered" evidence="11">
    <location>
        <begin position="191"/>
        <end position="246"/>
    </location>
</feature>
<accession>A0A8J5XBS8</accession>
<dbReference type="CDD" id="cd06603">
    <property type="entry name" value="GH31_GANC_GANAB_alpha"/>
    <property type="match status" value="1"/>
</dbReference>
<dbReference type="Pfam" id="PF01055">
    <property type="entry name" value="Glyco_hydro_31_2nd"/>
    <property type="match status" value="1"/>
</dbReference>
<dbReference type="PANTHER" id="PTHR22762">
    <property type="entry name" value="ALPHA-GLUCOSIDASE"/>
    <property type="match status" value="1"/>
</dbReference>
<evidence type="ECO:0000256" key="5">
    <source>
        <dbReference type="ARBA" id="ARBA00022801"/>
    </source>
</evidence>
<dbReference type="SUPFAM" id="SSF74650">
    <property type="entry name" value="Galactose mutarotase-like"/>
    <property type="match status" value="1"/>
</dbReference>
<keyword evidence="5 10" id="KW-0378">Hydrolase</keyword>